<accession>A0A6J5LN04</accession>
<organism evidence="1">
    <name type="scientific">uncultured Caudovirales phage</name>
    <dbReference type="NCBI Taxonomy" id="2100421"/>
    <lineage>
        <taxon>Viruses</taxon>
        <taxon>Duplodnaviria</taxon>
        <taxon>Heunggongvirae</taxon>
        <taxon>Uroviricota</taxon>
        <taxon>Caudoviricetes</taxon>
        <taxon>Peduoviridae</taxon>
        <taxon>Maltschvirus</taxon>
        <taxon>Maltschvirus maltsch</taxon>
    </lineage>
</organism>
<evidence type="ECO:0000313" key="5">
    <source>
        <dbReference type="EMBL" id="CAB4174965.1"/>
    </source>
</evidence>
<evidence type="ECO:0000313" key="11">
    <source>
        <dbReference type="EMBL" id="CAB5230859.1"/>
    </source>
</evidence>
<evidence type="ECO:0000313" key="7">
    <source>
        <dbReference type="EMBL" id="CAB4188684.1"/>
    </source>
</evidence>
<proteinExistence type="predicted"/>
<evidence type="ECO:0000313" key="3">
    <source>
        <dbReference type="EMBL" id="CAB4151072.1"/>
    </source>
</evidence>
<protein>
    <submittedName>
        <fullName evidence="1">Uncharacterized protein</fullName>
    </submittedName>
</protein>
<evidence type="ECO:0000313" key="10">
    <source>
        <dbReference type="EMBL" id="CAB4220215.1"/>
    </source>
</evidence>
<evidence type="ECO:0000313" key="2">
    <source>
        <dbReference type="EMBL" id="CAB4146100.1"/>
    </source>
</evidence>
<evidence type="ECO:0000313" key="1">
    <source>
        <dbReference type="EMBL" id="CAB4135788.1"/>
    </source>
</evidence>
<dbReference type="EMBL" id="LR798423">
    <property type="protein sequence ID" value="CAB5230859.1"/>
    <property type="molecule type" value="Genomic_DNA"/>
</dbReference>
<gene>
    <name evidence="6" type="ORF">UFOVP1031_80</name>
    <name evidence="7" type="ORF">UFOVP1172_55</name>
    <name evidence="8" type="ORF">UFOVP1240_117</name>
    <name evidence="9" type="ORF">UFOVP1486_17</name>
    <name evidence="11" type="ORF">UFOVP1578_152</name>
    <name evidence="10" type="ORF">UFOVP1630_144</name>
    <name evidence="1" type="ORF">UFOVP288_134</name>
    <name evidence="2" type="ORF">UFOVP483_62</name>
    <name evidence="3" type="ORF">UFOVP573_138</name>
    <name evidence="4" type="ORF">UFOVP769_134</name>
    <name evidence="5" type="ORF">UFOVP962_102</name>
</gene>
<reference evidence="1" key="1">
    <citation type="submission" date="2020-04" db="EMBL/GenBank/DDBJ databases">
        <authorList>
            <person name="Chiriac C."/>
            <person name="Salcher M."/>
            <person name="Ghai R."/>
            <person name="Kavagutti S V."/>
        </authorList>
    </citation>
    <scope>NUCLEOTIDE SEQUENCE</scope>
</reference>
<dbReference type="EMBL" id="LR797130">
    <property type="protein sequence ID" value="CAB4188684.1"/>
    <property type="molecule type" value="Genomic_DNA"/>
</dbReference>
<dbReference type="EMBL" id="LR796548">
    <property type="protein sequence ID" value="CAB4151072.1"/>
    <property type="molecule type" value="Genomic_DNA"/>
</dbReference>
<evidence type="ECO:0000313" key="9">
    <source>
        <dbReference type="EMBL" id="CAB4215864.1"/>
    </source>
</evidence>
<evidence type="ECO:0000313" key="6">
    <source>
        <dbReference type="EMBL" id="CAB4179371.1"/>
    </source>
</evidence>
<name>A0A6J5LN04_9CAUD</name>
<evidence type="ECO:0000313" key="8">
    <source>
        <dbReference type="EMBL" id="CAB4192041.1"/>
    </source>
</evidence>
<dbReference type="EMBL" id="LR797434">
    <property type="protein sequence ID" value="CAB4215864.1"/>
    <property type="molecule type" value="Genomic_DNA"/>
</dbReference>
<dbReference type="EMBL" id="LR796709">
    <property type="protein sequence ID" value="CAB4161620.1"/>
    <property type="molecule type" value="Genomic_DNA"/>
</dbReference>
<sequence>MKIIAIVESDDYGPAAIIDPDHISVMKFDDFYLAATRCVFTNMPISIEISEETAHDLIKKGVNCLSMSSDTTVMENEKE</sequence>
<evidence type="ECO:0000313" key="4">
    <source>
        <dbReference type="EMBL" id="CAB4161620.1"/>
    </source>
</evidence>
<dbReference type="EMBL" id="LR796917">
    <property type="protein sequence ID" value="CAB4174965.1"/>
    <property type="molecule type" value="Genomic_DNA"/>
</dbReference>
<dbReference type="EMBL" id="LR796980">
    <property type="protein sequence ID" value="CAB4179371.1"/>
    <property type="molecule type" value="Genomic_DNA"/>
</dbReference>
<dbReference type="EMBL" id="LR796305">
    <property type="protein sequence ID" value="CAB4135788.1"/>
    <property type="molecule type" value="Genomic_DNA"/>
</dbReference>
<dbReference type="EMBL" id="LR797180">
    <property type="protein sequence ID" value="CAB4192041.1"/>
    <property type="molecule type" value="Genomic_DNA"/>
</dbReference>
<dbReference type="EMBL" id="LR797492">
    <property type="protein sequence ID" value="CAB4220215.1"/>
    <property type="molecule type" value="Genomic_DNA"/>
</dbReference>
<dbReference type="EMBL" id="LR796461">
    <property type="protein sequence ID" value="CAB4146100.1"/>
    <property type="molecule type" value="Genomic_DNA"/>
</dbReference>